<feature type="transmembrane region" description="Helical" evidence="8">
    <location>
        <begin position="394"/>
        <end position="414"/>
    </location>
</feature>
<dbReference type="InterPro" id="IPR001036">
    <property type="entry name" value="Acrflvin-R"/>
</dbReference>
<dbReference type="InterPro" id="IPR004763">
    <property type="entry name" value="CusA-like"/>
</dbReference>
<dbReference type="RefSeq" id="WP_248938218.1">
    <property type="nucleotide sequence ID" value="NZ_JAKIKS010000001.1"/>
</dbReference>
<keyword evidence="5 8" id="KW-0812">Transmembrane</keyword>
<proteinExistence type="inferred from homology"/>
<dbReference type="Gene3D" id="1.20.1640.10">
    <property type="entry name" value="Multidrug efflux transporter AcrB transmembrane domain"/>
    <property type="match status" value="2"/>
</dbReference>
<feature type="transmembrane region" description="Helical" evidence="8">
    <location>
        <begin position="369"/>
        <end position="388"/>
    </location>
</feature>
<reference evidence="9 10" key="1">
    <citation type="submission" date="2022-01" db="EMBL/GenBank/DDBJ databases">
        <title>Whole genome-based taxonomy of the Shewanellaceae.</title>
        <authorList>
            <person name="Martin-Rodriguez A.J."/>
        </authorList>
    </citation>
    <scope>NUCLEOTIDE SEQUENCE [LARGE SCALE GENOMIC DNA]</scope>
    <source>
        <strain evidence="9 10">DSM 17177</strain>
    </source>
</reference>
<dbReference type="Gene3D" id="3.30.70.1430">
    <property type="entry name" value="Multidrug efflux transporter AcrB pore domain"/>
    <property type="match status" value="2"/>
</dbReference>
<dbReference type="Gene3D" id="3.30.70.1440">
    <property type="entry name" value="Multidrug efflux transporter AcrB pore domain"/>
    <property type="match status" value="1"/>
</dbReference>
<organism evidence="9 10">
    <name type="scientific">Shewanella surugensis</name>
    <dbReference type="NCBI Taxonomy" id="212020"/>
    <lineage>
        <taxon>Bacteria</taxon>
        <taxon>Pseudomonadati</taxon>
        <taxon>Pseudomonadota</taxon>
        <taxon>Gammaproteobacteria</taxon>
        <taxon>Alteromonadales</taxon>
        <taxon>Shewanellaceae</taxon>
        <taxon>Shewanella</taxon>
    </lineage>
</organism>
<dbReference type="Gene3D" id="3.30.70.1320">
    <property type="entry name" value="Multidrug efflux transporter AcrB pore domain like"/>
    <property type="match status" value="1"/>
</dbReference>
<feature type="transmembrane region" description="Helical" evidence="8">
    <location>
        <begin position="448"/>
        <end position="468"/>
    </location>
</feature>
<evidence type="ECO:0000256" key="7">
    <source>
        <dbReference type="ARBA" id="ARBA00023136"/>
    </source>
</evidence>
<evidence type="ECO:0000256" key="3">
    <source>
        <dbReference type="ARBA" id="ARBA00022448"/>
    </source>
</evidence>
<feature type="transmembrane region" description="Helical" evidence="8">
    <location>
        <begin position="930"/>
        <end position="955"/>
    </location>
</feature>
<dbReference type="InterPro" id="IPR027463">
    <property type="entry name" value="AcrB_DN_DC_subdom"/>
</dbReference>
<accession>A0ABT0L5I1</accession>
<feature type="transmembrane region" description="Helical" evidence="8">
    <location>
        <begin position="528"/>
        <end position="553"/>
    </location>
</feature>
<keyword evidence="7 8" id="KW-0472">Membrane</keyword>
<feature type="transmembrane region" description="Helical" evidence="8">
    <location>
        <begin position="346"/>
        <end position="362"/>
    </location>
</feature>
<feature type="transmembrane region" description="Helical" evidence="8">
    <location>
        <begin position="905"/>
        <end position="924"/>
    </location>
</feature>
<evidence type="ECO:0000256" key="6">
    <source>
        <dbReference type="ARBA" id="ARBA00022989"/>
    </source>
</evidence>
<dbReference type="NCBIfam" id="TIGR00914">
    <property type="entry name" value="2A0601"/>
    <property type="match status" value="1"/>
</dbReference>
<dbReference type="PANTHER" id="PTHR32063">
    <property type="match status" value="1"/>
</dbReference>
<feature type="transmembrane region" description="Helical" evidence="8">
    <location>
        <begin position="480"/>
        <end position="507"/>
    </location>
</feature>
<protein>
    <submittedName>
        <fullName evidence="9">CusA/CzcA family heavy metal efflux RND transporter</fullName>
    </submittedName>
</protein>
<name>A0ABT0L5I1_9GAMM</name>
<feature type="transmembrane region" description="Helical" evidence="8">
    <location>
        <begin position="879"/>
        <end position="898"/>
    </location>
</feature>
<gene>
    <name evidence="9" type="ORF">L2764_00190</name>
</gene>
<dbReference type="Gene3D" id="3.30.2090.10">
    <property type="entry name" value="Multidrug efflux transporter AcrB TolC docking domain, DN and DC subdomains"/>
    <property type="match status" value="2"/>
</dbReference>
<dbReference type="PRINTS" id="PR00702">
    <property type="entry name" value="ACRIFLAVINRP"/>
</dbReference>
<keyword evidence="4" id="KW-1003">Cell membrane</keyword>
<evidence type="ECO:0000256" key="2">
    <source>
        <dbReference type="ARBA" id="ARBA00010942"/>
    </source>
</evidence>
<sequence>MMNAIIAFALQRRYLVLGITLLIAAFGVYNTLKLPIDAVPDITNTQVQINTSVEGYSPLESEQRVTYVVENAMAGIPQLDYTRSISKYGLSQVTVIFKEGTDIYWARQQISERLQGIRSELPFGAEPALGPIASGLGEIFTYAIRAEDGALKADGTAYTTEDLRTIQDWIIRPQLVNIPGITEINSIGGYEREYQVAPDPSKLLAFKVTLNDVIQALERNNLNAGAGYIERNGEQWLVRSPGQLKNLDEIRDVVITKRDDAPVRIKDVADVFYGKQLRTGAATRDGIETVLGTAFMLIGENSRIVAKKVGEQLIEVNKSLPQGIVAEPVYDRTTLVDKTINTVRKNLFEGAVLVMVVLFALLGNFRAAFIAALVIPLSMLFAISGMTTNRVSGNLMSLGAIDFGVIVDGAVIVVENALRRLGMAQHFHGRLLTLEERLKVVLDATKEVFRPAVFGVLIIMLVYLPIFALSGVEGKMFHPMAFTVVAALIGAMIFSVTFVPAAIAIFVKGKVSEKENLLMSKARSIYEPVLFFSLKRPLLLLTMAAGIIVVSLIQTTRLGSEFLPQLDEGDLAMHAMRITGTGLQQSVEMQTLLESLIAQMNEVDSIFSKIGTPEVATDPMPPNVADTFIIMKPQSQWQNPTKTKAEFVDELRELVSAIPGNNYEFTQPIEMRFNELIAGVRTDVALRIYGDDLAELKAAGERASSLISQVSGAKDARMEQMSGLPMLSIEPNRDHLALLGLNIIDVQQAVQAAISGVQTGLIYEGDRRFKLMVRLSTNEANINALGNLPIALPADLDPDLSYVPLKEVANIVQKVGPNQINRQSGKRHVIVTANVENRDLGSFIADTKQIMNDNLALKSGYWIEYGGTFEQLESATQRLMIVVPLTLLLIFGLLYSAFGSIRDSLIIFTGVPLALSGGVLALALRDMPLSISASIGFIALSGIAVLNGVVMLSFIKELIEKGMPLIDAVKQGASQRLRPVLMTALVASLGFIPMALNVGTGAEVQRPLATVVIGGIVSSTLLTLIVLPVLYLLVYRIRSFKRQPSPADTPLKI</sequence>
<feature type="transmembrane region" description="Helical" evidence="8">
    <location>
        <begin position="976"/>
        <end position="996"/>
    </location>
</feature>
<keyword evidence="6 8" id="KW-1133">Transmembrane helix</keyword>
<comment type="caution">
    <text evidence="9">The sequence shown here is derived from an EMBL/GenBank/DDBJ whole genome shotgun (WGS) entry which is preliminary data.</text>
</comment>
<evidence type="ECO:0000313" key="9">
    <source>
        <dbReference type="EMBL" id="MCL1122938.1"/>
    </source>
</evidence>
<dbReference type="EMBL" id="JAKIKS010000001">
    <property type="protein sequence ID" value="MCL1122938.1"/>
    <property type="molecule type" value="Genomic_DNA"/>
</dbReference>
<keyword evidence="3" id="KW-0813">Transport</keyword>
<dbReference type="SUPFAM" id="SSF82714">
    <property type="entry name" value="Multidrug efflux transporter AcrB TolC docking domain, DN and DC subdomains"/>
    <property type="match status" value="2"/>
</dbReference>
<evidence type="ECO:0000256" key="8">
    <source>
        <dbReference type="SAM" id="Phobius"/>
    </source>
</evidence>
<evidence type="ECO:0000256" key="1">
    <source>
        <dbReference type="ARBA" id="ARBA00004651"/>
    </source>
</evidence>
<dbReference type="PANTHER" id="PTHR32063:SF24">
    <property type="entry name" value="CATION EFFLUX SYSTEM (ACRB_ACRD_ACRF FAMILY)"/>
    <property type="match status" value="1"/>
</dbReference>
<comment type="subcellular location">
    <subcellularLocation>
        <location evidence="1">Cell membrane</location>
        <topology evidence="1">Multi-pass membrane protein</topology>
    </subcellularLocation>
</comment>
<comment type="similarity">
    <text evidence="2">Belongs to the resistance-nodulation-cell division (RND) (TC 2.A.6) family.</text>
</comment>
<evidence type="ECO:0000313" key="10">
    <source>
        <dbReference type="Proteomes" id="UP001203423"/>
    </source>
</evidence>
<evidence type="ECO:0000256" key="5">
    <source>
        <dbReference type="ARBA" id="ARBA00022692"/>
    </source>
</evidence>
<dbReference type="SUPFAM" id="SSF82693">
    <property type="entry name" value="Multidrug efflux transporter AcrB pore domain, PN1, PN2, PC1 and PC2 subdomains"/>
    <property type="match status" value="3"/>
</dbReference>
<keyword evidence="10" id="KW-1185">Reference proteome</keyword>
<feature type="transmembrane region" description="Helical" evidence="8">
    <location>
        <begin position="1008"/>
        <end position="1034"/>
    </location>
</feature>
<evidence type="ECO:0000256" key="4">
    <source>
        <dbReference type="ARBA" id="ARBA00022475"/>
    </source>
</evidence>
<dbReference type="Proteomes" id="UP001203423">
    <property type="component" value="Unassembled WGS sequence"/>
</dbReference>
<dbReference type="Pfam" id="PF00873">
    <property type="entry name" value="ACR_tran"/>
    <property type="match status" value="1"/>
</dbReference>
<dbReference type="SUPFAM" id="SSF82866">
    <property type="entry name" value="Multidrug efflux transporter AcrB transmembrane domain"/>
    <property type="match status" value="2"/>
</dbReference>